<dbReference type="Pfam" id="PF25398">
    <property type="entry name" value="CUX1_N"/>
    <property type="match status" value="1"/>
</dbReference>
<feature type="coiled-coil region" evidence="10">
    <location>
        <begin position="251"/>
        <end position="291"/>
    </location>
</feature>
<dbReference type="GO" id="GO:0006891">
    <property type="term" value="P:intra-Golgi vesicle-mediated transport"/>
    <property type="evidence" value="ECO:0007669"/>
    <property type="project" value="InterPro"/>
</dbReference>
<dbReference type="InterPro" id="IPR012955">
    <property type="entry name" value="CASP_C"/>
</dbReference>
<feature type="region of interest" description="Disordered" evidence="11">
    <location>
        <begin position="460"/>
        <end position="479"/>
    </location>
</feature>
<gene>
    <name evidence="15" type="ORF">ZYGR_0I03350</name>
</gene>
<dbReference type="Pfam" id="PF08172">
    <property type="entry name" value="CASP_C"/>
    <property type="match status" value="1"/>
</dbReference>
<reference evidence="15 16" key="1">
    <citation type="submission" date="2016-08" db="EMBL/GenBank/DDBJ databases">
        <title>Draft genome sequence of allopolyploid Zygosaccharomyces rouxii.</title>
        <authorList>
            <person name="Watanabe J."/>
            <person name="Uehara K."/>
            <person name="Mogi Y."/>
            <person name="Tsukioka Y."/>
        </authorList>
    </citation>
    <scope>NUCLEOTIDE SEQUENCE [LARGE SCALE GENOMIC DNA]</scope>
    <source>
        <strain evidence="15 16">NBRC 110957</strain>
    </source>
</reference>
<dbReference type="GO" id="GO:0000139">
    <property type="term" value="C:Golgi membrane"/>
    <property type="evidence" value="ECO:0007669"/>
    <property type="project" value="UniProtKB-SubCell"/>
</dbReference>
<keyword evidence="9 12" id="KW-0472">Membrane</keyword>
<dbReference type="EMBL" id="BDGX01000009">
    <property type="protein sequence ID" value="GAV48038.1"/>
    <property type="molecule type" value="Genomic_DNA"/>
</dbReference>
<organism evidence="15 16">
    <name type="scientific">Zygosaccharomyces rouxii</name>
    <dbReference type="NCBI Taxonomy" id="4956"/>
    <lineage>
        <taxon>Eukaryota</taxon>
        <taxon>Fungi</taxon>
        <taxon>Dikarya</taxon>
        <taxon>Ascomycota</taxon>
        <taxon>Saccharomycotina</taxon>
        <taxon>Saccharomycetes</taxon>
        <taxon>Saccharomycetales</taxon>
        <taxon>Saccharomycetaceae</taxon>
        <taxon>Zygosaccharomyces</taxon>
    </lineage>
</organism>
<evidence type="ECO:0000256" key="9">
    <source>
        <dbReference type="ARBA" id="ARBA00023136"/>
    </source>
</evidence>
<keyword evidence="8 10" id="KW-0175">Coiled coil</keyword>
<feature type="coiled-coil region" evidence="10">
    <location>
        <begin position="387"/>
        <end position="442"/>
    </location>
</feature>
<keyword evidence="6 12" id="KW-1133">Transmembrane helix</keyword>
<dbReference type="Proteomes" id="UP000187013">
    <property type="component" value="Unassembled WGS sequence"/>
</dbReference>
<evidence type="ECO:0000256" key="2">
    <source>
        <dbReference type="ARBA" id="ARBA00006415"/>
    </source>
</evidence>
<sequence>MDSSIYSHAFDLWSRADLAGLQKQLDKDVIVVKDNETQSLESRKQLATETKKFKKLESEEKLGSVNKIIKQYQQEIDNLTKRSKFSEVILLDIYAKLAEAPDPKPLLQHSLEKLSKVDDSKELKEKVEALEDKLAKYADYDNLKSRLLDLEQNSAVTTAKRLSAKEQEINSTWNERQRNWNQRETDLTKQLESLTSNNKALESKISKQVEFGGASSEETNRTNGAMESKNYTDSSEYNLLAQELESSHSRVLQLEKRNEELNGLLAKATSTAEQESQLQSRETKIKHLESENALLSASLERERSSHTKLQTELSEQLKSLQAETTYYKTEVSNIRMKLDNYADYNKLKEELSALRRIEFGADDEDGETNGDDTNTHDKVESSLISANKKLQANLADLRVKCSNYEENVTSLETKVNHLEKKVTELEQLNNKLELDLQKIEEVDAGFNDTNSMISGITRQVKSRTVPQNGGSGKLSPTTSIVGIPEETEVNASTNNNTILPIVTKQRDRFRSKNVELEKQLRQNGVERNKLKTEIAKLKTDNGKLYERIRYLTSYTQTSTNDMTNTSSSAALSLVDTEAQYSHTYEDSLNPLNSFKKKEMEYYRKNKLSIWERLFSSFAKVILANRKTRMAFLLYCIGSHALVFMMSIYVINLSGKTKPELGVINPPTQPVAAPANLMANGGAAIGNPGVGAGAGAGAGAGIGNGMVRGVQI</sequence>
<evidence type="ECO:0000256" key="6">
    <source>
        <dbReference type="ARBA" id="ARBA00022989"/>
    </source>
</evidence>
<dbReference type="AlphaFoldDB" id="A0A1Q2ZXI1"/>
<evidence type="ECO:0000256" key="4">
    <source>
        <dbReference type="ARBA" id="ARBA00022448"/>
    </source>
</evidence>
<evidence type="ECO:0000313" key="16">
    <source>
        <dbReference type="Proteomes" id="UP000187013"/>
    </source>
</evidence>
<keyword evidence="7" id="KW-0333">Golgi apparatus</keyword>
<feature type="coiled-coil region" evidence="10">
    <location>
        <begin position="62"/>
        <end position="89"/>
    </location>
</feature>
<dbReference type="Gene3D" id="1.20.5.170">
    <property type="match status" value="1"/>
</dbReference>
<feature type="domain" description="Cux N-terminal" evidence="14">
    <location>
        <begin position="5"/>
        <end position="113"/>
    </location>
</feature>
<dbReference type="eggNOG" id="KOG0963">
    <property type="taxonomic scope" value="Eukaryota"/>
</dbReference>
<evidence type="ECO:0000256" key="8">
    <source>
        <dbReference type="ARBA" id="ARBA00023054"/>
    </source>
</evidence>
<proteinExistence type="inferred from homology"/>
<protein>
    <recommendedName>
        <fullName evidence="3">Protein CASP</fullName>
    </recommendedName>
</protein>
<comment type="subcellular location">
    <subcellularLocation>
        <location evidence="1">Golgi apparatus membrane</location>
        <topology evidence="1">Single-pass type IV membrane protein</topology>
    </subcellularLocation>
</comment>
<evidence type="ECO:0000259" key="13">
    <source>
        <dbReference type="Pfam" id="PF08172"/>
    </source>
</evidence>
<comment type="similarity">
    <text evidence="2">Belongs to the CASP family.</text>
</comment>
<evidence type="ECO:0000313" key="15">
    <source>
        <dbReference type="EMBL" id="GAV48038.1"/>
    </source>
</evidence>
<feature type="coiled-coil region" evidence="10">
    <location>
        <begin position="113"/>
        <end position="140"/>
    </location>
</feature>
<feature type="region of interest" description="Disordered" evidence="11">
    <location>
        <begin position="209"/>
        <end position="229"/>
    </location>
</feature>
<evidence type="ECO:0000256" key="7">
    <source>
        <dbReference type="ARBA" id="ARBA00023034"/>
    </source>
</evidence>
<dbReference type="PANTHER" id="PTHR14043">
    <property type="entry name" value="CCAAT DISPLACEMENT PROTEIN-RELATED"/>
    <property type="match status" value="1"/>
</dbReference>
<dbReference type="PANTHER" id="PTHR14043:SF2">
    <property type="entry name" value="HOMEOBOX PROTEIN CUT"/>
    <property type="match status" value="1"/>
</dbReference>
<feature type="domain" description="CASP C-terminal" evidence="13">
    <location>
        <begin position="410"/>
        <end position="652"/>
    </location>
</feature>
<comment type="caution">
    <text evidence="15">The sequence shown here is derived from an EMBL/GenBank/DDBJ whole genome shotgun (WGS) entry which is preliminary data.</text>
</comment>
<evidence type="ECO:0000259" key="14">
    <source>
        <dbReference type="Pfam" id="PF25398"/>
    </source>
</evidence>
<evidence type="ECO:0000256" key="1">
    <source>
        <dbReference type="ARBA" id="ARBA00004409"/>
    </source>
</evidence>
<evidence type="ECO:0000256" key="11">
    <source>
        <dbReference type="SAM" id="MobiDB-lite"/>
    </source>
</evidence>
<name>A0A1Q2ZXI1_ZYGRO</name>
<evidence type="ECO:0000256" key="3">
    <source>
        <dbReference type="ARBA" id="ARBA00018691"/>
    </source>
</evidence>
<evidence type="ECO:0000256" key="12">
    <source>
        <dbReference type="SAM" id="Phobius"/>
    </source>
</evidence>
<dbReference type="OrthoDB" id="10257567at2759"/>
<evidence type="ECO:0000256" key="5">
    <source>
        <dbReference type="ARBA" id="ARBA00022692"/>
    </source>
</evidence>
<keyword evidence="4" id="KW-0813">Transport</keyword>
<feature type="transmembrane region" description="Helical" evidence="12">
    <location>
        <begin position="631"/>
        <end position="650"/>
    </location>
</feature>
<accession>A0A1Q2ZXI1</accession>
<feature type="coiled-coil region" evidence="10">
    <location>
        <begin position="513"/>
        <end position="547"/>
    </location>
</feature>
<dbReference type="InterPro" id="IPR057476">
    <property type="entry name" value="Cux_N"/>
</dbReference>
<keyword evidence="5 12" id="KW-0812">Transmembrane</keyword>
<evidence type="ECO:0000256" key="10">
    <source>
        <dbReference type="SAM" id="Coils"/>
    </source>
</evidence>